<feature type="chain" id="PRO_5039465486" evidence="2">
    <location>
        <begin position="29"/>
        <end position="360"/>
    </location>
</feature>
<dbReference type="PANTHER" id="PTHR33308:SF10">
    <property type="entry name" value="EXO-GLUCOSAMINIDASE LYTG"/>
    <property type="match status" value="1"/>
</dbReference>
<dbReference type="SMART" id="SM00047">
    <property type="entry name" value="LYZ2"/>
    <property type="match status" value="1"/>
</dbReference>
<evidence type="ECO:0000259" key="3">
    <source>
        <dbReference type="SMART" id="SM00047"/>
    </source>
</evidence>
<keyword evidence="5" id="KW-1185">Reference proteome</keyword>
<keyword evidence="2" id="KW-0732">Signal</keyword>
<gene>
    <name evidence="4" type="ORF">EHLA_1042</name>
</gene>
<dbReference type="Gene3D" id="4.10.80.30">
    <property type="entry name" value="DNA polymerase, domain 6"/>
    <property type="match status" value="1"/>
</dbReference>
<dbReference type="RefSeq" id="WP_096239567.1">
    <property type="nucleotide sequence ID" value="NZ_LT907978.1"/>
</dbReference>
<evidence type="ECO:0000256" key="2">
    <source>
        <dbReference type="SAM" id="SignalP"/>
    </source>
</evidence>
<dbReference type="AlphaFoldDB" id="A0A285PRK2"/>
<dbReference type="STRING" id="39488.ERS852450_00011"/>
<accession>A0A285PRK2</accession>
<evidence type="ECO:0000313" key="5">
    <source>
        <dbReference type="Proteomes" id="UP000217549"/>
    </source>
</evidence>
<dbReference type="InterPro" id="IPR012854">
    <property type="entry name" value="Cu_amine_oxidase-like_N"/>
</dbReference>
<evidence type="ECO:0000256" key="1">
    <source>
        <dbReference type="ARBA" id="ARBA00022801"/>
    </source>
</evidence>
<keyword evidence="1 4" id="KW-0378">Hydrolase</keyword>
<dbReference type="GO" id="GO:0004040">
    <property type="term" value="F:amidase activity"/>
    <property type="evidence" value="ECO:0007669"/>
    <property type="project" value="UniProtKB-EC"/>
</dbReference>
<dbReference type="Gene3D" id="1.10.530.10">
    <property type="match status" value="1"/>
</dbReference>
<sequence length="360" mass="39831">MKNVKVIKKAAIFLMVFVLAFSSLSAAAAVTYKTGNRTVRYRGANYKVYYNSKRVNSVTRPSLMINGNIMIPYHYTMVKRGPKVSISKANKGKTITLSANGNQVRFYLNKKYIKVNGKKENIRTAPVKAKIGGTSLIMLPARVAFEELGFHYIYNKSKKAIYVTGNTTTTNAPASTPIVNEPAVNTGLQATAFKNMSTQEFINAVGPIAREDYRKTGVLASVTLAQAINESGWGKSGLTQNSNNMFGMKTSLSGNSWSGSVWDGRSYVEVKTREEYNGKKVTITAKFRKYPSVAQSIADHSAYLSNAMNGARRRYNGLTDTKSYSSQLTILQKGGYCTWSGYVSELTTLIKKYNLTKWDN</sequence>
<dbReference type="InterPro" id="IPR002901">
    <property type="entry name" value="MGlyc_endo_b_GlcNAc-like_dom"/>
</dbReference>
<dbReference type="EC" id="3.5.1.4" evidence="4"/>
<feature type="signal peptide" evidence="2">
    <location>
        <begin position="1"/>
        <end position="28"/>
    </location>
</feature>
<dbReference type="EMBL" id="LT907978">
    <property type="protein sequence ID" value="SOB71776.1"/>
    <property type="molecule type" value="Genomic_DNA"/>
</dbReference>
<dbReference type="PANTHER" id="PTHR33308">
    <property type="entry name" value="PEPTIDOGLYCAN HYDROLASE FLGJ"/>
    <property type="match status" value="1"/>
</dbReference>
<evidence type="ECO:0000313" key="4">
    <source>
        <dbReference type="EMBL" id="SOB71776.1"/>
    </source>
</evidence>
<dbReference type="InterPro" id="IPR051056">
    <property type="entry name" value="Glycosyl_Hydrolase_73"/>
</dbReference>
<organism evidence="4 5">
    <name type="scientific">Anaerobutyricum hallii</name>
    <dbReference type="NCBI Taxonomy" id="39488"/>
    <lineage>
        <taxon>Bacteria</taxon>
        <taxon>Bacillati</taxon>
        <taxon>Bacillota</taxon>
        <taxon>Clostridia</taxon>
        <taxon>Lachnospirales</taxon>
        <taxon>Lachnospiraceae</taxon>
        <taxon>Anaerobutyricum</taxon>
    </lineage>
</organism>
<feature type="domain" description="Mannosyl-glycoprotein endo-beta-N-acetylglucosamidase-like" evidence="3">
    <location>
        <begin position="189"/>
        <end position="359"/>
    </location>
</feature>
<dbReference type="Pfam" id="PF07833">
    <property type="entry name" value="Cu_amine_oxidN1"/>
    <property type="match status" value="1"/>
</dbReference>
<dbReference type="KEGG" id="ehl:EHLA_1042"/>
<dbReference type="Proteomes" id="UP000217549">
    <property type="component" value="Chromosome I"/>
</dbReference>
<protein>
    <submittedName>
        <fullName evidence="4">Amidase</fullName>
        <ecNumber evidence="4">3.5.1.4</ecNumber>
    </submittedName>
</protein>
<name>A0A285PRK2_9FIRM</name>
<dbReference type="Pfam" id="PF01832">
    <property type="entry name" value="Glucosaminidase"/>
    <property type="match status" value="1"/>
</dbReference>
<reference evidence="5" key="1">
    <citation type="submission" date="2017-09" db="EMBL/GenBank/DDBJ databases">
        <authorList>
            <person name="Shetty A S."/>
        </authorList>
    </citation>
    <scope>NUCLEOTIDE SEQUENCE [LARGE SCALE GENOMIC DNA]</scope>
</reference>
<proteinExistence type="predicted"/>